<proteinExistence type="predicted"/>
<dbReference type="Proteomes" id="UP000712600">
    <property type="component" value="Unassembled WGS sequence"/>
</dbReference>
<comment type="caution">
    <text evidence="1">The sequence shown here is derived from an EMBL/GenBank/DDBJ whole genome shotgun (WGS) entry which is preliminary data.</text>
</comment>
<gene>
    <name evidence="1" type="ORF">F2Q69_00022699</name>
</gene>
<name>A0A8S9QQZ6_BRACR</name>
<evidence type="ECO:0000313" key="2">
    <source>
        <dbReference type="Proteomes" id="UP000712600"/>
    </source>
</evidence>
<evidence type="ECO:0000313" key="1">
    <source>
        <dbReference type="EMBL" id="KAF3540654.1"/>
    </source>
</evidence>
<dbReference type="AlphaFoldDB" id="A0A8S9QQZ6"/>
<accession>A0A8S9QQZ6</accession>
<reference evidence="1" key="1">
    <citation type="submission" date="2019-12" db="EMBL/GenBank/DDBJ databases">
        <title>Genome sequencing and annotation of Brassica cretica.</title>
        <authorList>
            <person name="Studholme D.J."/>
            <person name="Sarris P."/>
        </authorList>
    </citation>
    <scope>NUCLEOTIDE SEQUENCE</scope>
    <source>
        <strain evidence="1">PFS-109/04</strain>
        <tissue evidence="1">Leaf</tissue>
    </source>
</reference>
<protein>
    <submittedName>
        <fullName evidence="1">Uncharacterized protein</fullName>
    </submittedName>
</protein>
<organism evidence="1 2">
    <name type="scientific">Brassica cretica</name>
    <name type="common">Mustard</name>
    <dbReference type="NCBI Taxonomy" id="69181"/>
    <lineage>
        <taxon>Eukaryota</taxon>
        <taxon>Viridiplantae</taxon>
        <taxon>Streptophyta</taxon>
        <taxon>Embryophyta</taxon>
        <taxon>Tracheophyta</taxon>
        <taxon>Spermatophyta</taxon>
        <taxon>Magnoliopsida</taxon>
        <taxon>eudicotyledons</taxon>
        <taxon>Gunneridae</taxon>
        <taxon>Pentapetalae</taxon>
        <taxon>rosids</taxon>
        <taxon>malvids</taxon>
        <taxon>Brassicales</taxon>
        <taxon>Brassicaceae</taxon>
        <taxon>Brassiceae</taxon>
        <taxon>Brassica</taxon>
    </lineage>
</organism>
<sequence length="110" mass="12318">MIDKRIKYLLIPDCKLLIRLTVLPFTLRLVGTVSASQQLKLVLDQEATPITFAVQLRSRFCLLLQIPGNEIYPNIYGSQQRKSMVVGDDEMVAPVRTSSLPLAFAQVDNA</sequence>
<dbReference type="EMBL" id="QGKX02001290">
    <property type="protein sequence ID" value="KAF3540654.1"/>
    <property type="molecule type" value="Genomic_DNA"/>
</dbReference>